<evidence type="ECO:0000256" key="3">
    <source>
        <dbReference type="ARBA" id="ARBA00022692"/>
    </source>
</evidence>
<feature type="transmembrane region" description="Helical" evidence="6">
    <location>
        <begin position="156"/>
        <end position="172"/>
    </location>
</feature>
<evidence type="ECO:0000256" key="1">
    <source>
        <dbReference type="ARBA" id="ARBA00004651"/>
    </source>
</evidence>
<evidence type="ECO:0000256" key="4">
    <source>
        <dbReference type="ARBA" id="ARBA00022989"/>
    </source>
</evidence>
<reference evidence="7 8" key="1">
    <citation type="submission" date="2021-01" db="EMBL/GenBank/DDBJ databases">
        <title>Carboxyliciviraga sp.nov., isolated from coastal sediments.</title>
        <authorList>
            <person name="Lu D."/>
            <person name="Zhang T."/>
        </authorList>
    </citation>
    <scope>NUCLEOTIDE SEQUENCE [LARGE SCALE GENOMIC DNA]</scope>
    <source>
        <strain evidence="7 8">N1Y132</strain>
    </source>
</reference>
<dbReference type="PANTHER" id="PTHR30250">
    <property type="entry name" value="PST FAMILY PREDICTED COLANIC ACID TRANSPORTER"/>
    <property type="match status" value="1"/>
</dbReference>
<protein>
    <submittedName>
        <fullName evidence="7">Oligosaccharide flippase family protein</fullName>
    </submittedName>
</protein>
<comment type="caution">
    <text evidence="7">The sequence shown here is derived from an EMBL/GenBank/DDBJ whole genome shotgun (WGS) entry which is preliminary data.</text>
</comment>
<dbReference type="Proteomes" id="UP000605676">
    <property type="component" value="Unassembled WGS sequence"/>
</dbReference>
<feature type="transmembrane region" description="Helical" evidence="6">
    <location>
        <begin position="420"/>
        <end position="439"/>
    </location>
</feature>
<feature type="transmembrane region" description="Helical" evidence="6">
    <location>
        <begin position="42"/>
        <end position="63"/>
    </location>
</feature>
<comment type="subcellular location">
    <subcellularLocation>
        <location evidence="1">Cell membrane</location>
        <topology evidence="1">Multi-pass membrane protein</topology>
    </subcellularLocation>
</comment>
<feature type="transmembrane region" description="Helical" evidence="6">
    <location>
        <begin position="118"/>
        <end position="135"/>
    </location>
</feature>
<feature type="transmembrane region" description="Helical" evidence="6">
    <location>
        <begin position="184"/>
        <end position="204"/>
    </location>
</feature>
<feature type="transmembrane region" description="Helical" evidence="6">
    <location>
        <begin position="255"/>
        <end position="278"/>
    </location>
</feature>
<organism evidence="7 8">
    <name type="scientific">Carboxylicivirga marina</name>
    <dbReference type="NCBI Taxonomy" id="2800988"/>
    <lineage>
        <taxon>Bacteria</taxon>
        <taxon>Pseudomonadati</taxon>
        <taxon>Bacteroidota</taxon>
        <taxon>Bacteroidia</taxon>
        <taxon>Marinilabiliales</taxon>
        <taxon>Marinilabiliaceae</taxon>
        <taxon>Carboxylicivirga</taxon>
    </lineage>
</organism>
<feature type="transmembrane region" description="Helical" evidence="6">
    <location>
        <begin position="445"/>
        <end position="469"/>
    </location>
</feature>
<name>A0ABS1HLK9_9BACT</name>
<gene>
    <name evidence="7" type="ORF">JIV24_14540</name>
</gene>
<evidence type="ECO:0000313" key="7">
    <source>
        <dbReference type="EMBL" id="MBK3518560.1"/>
    </source>
</evidence>
<feature type="transmembrane region" description="Helical" evidence="6">
    <location>
        <begin position="83"/>
        <end position="106"/>
    </location>
</feature>
<dbReference type="EMBL" id="JAENRR010000036">
    <property type="protein sequence ID" value="MBK3518560.1"/>
    <property type="molecule type" value="Genomic_DNA"/>
</dbReference>
<dbReference type="InterPro" id="IPR002797">
    <property type="entry name" value="Polysacc_synth"/>
</dbReference>
<feature type="transmembrane region" description="Helical" evidence="6">
    <location>
        <begin position="389"/>
        <end position="408"/>
    </location>
</feature>
<keyword evidence="5 6" id="KW-0472">Membrane</keyword>
<dbReference type="Pfam" id="PF01943">
    <property type="entry name" value="Polysacc_synt"/>
    <property type="match status" value="1"/>
</dbReference>
<dbReference type="InterPro" id="IPR050833">
    <property type="entry name" value="Poly_Biosynth_Transport"/>
</dbReference>
<feature type="transmembrane region" description="Helical" evidence="6">
    <location>
        <begin position="12"/>
        <end position="36"/>
    </location>
</feature>
<keyword evidence="4 6" id="KW-1133">Transmembrane helix</keyword>
<evidence type="ECO:0000256" key="6">
    <source>
        <dbReference type="SAM" id="Phobius"/>
    </source>
</evidence>
<sequence>MKQSTHKVFKTTAIYSIGNTIRKLSGIIILPLITFYTSTEEFGVWTLLETIFMLTMISSGWGVKSGFTRWFNDMADKAQKKSLFTTAIAFNYSISIVVLLIFAAALFRYSQVILKYEVSHQVLIYFLISSLFRMFQEMPYLLIKLKQRAAAQTKHSTINVLMTILFTVYFLYFKKEGLEGAFKAQMIANTLTFLGLIPIIKSHFKLSFNTPLLKEMIAYGLPLALSAILTTFLNLSDRHIINQFFNPAESGSYGLAFKVANLLDMVFISSFLTAYTFYYYQSFRNADNEKVFQSLQRYFLIIITIAGLGIVLFSKEILWVVSAGDDFYNDGIFLTPILILGLIFSGLRNFFTLPLHKHKRTKIISKILIIIGILNLVLNIVLVPPIGKIGAAWSTMLVQLIAAIWFYIEASKSESIAFDLKASLKMIILWISLVLISFILPDNIIVAIVIKLLMAGIFVGALMVLKIILPEEITEMIRIGKKVLSKK</sequence>
<keyword evidence="3 6" id="KW-0812">Transmembrane</keyword>
<accession>A0ABS1HLK9</accession>
<dbReference type="RefSeq" id="WP_200465787.1">
    <property type="nucleotide sequence ID" value="NZ_JAENRR010000036.1"/>
</dbReference>
<evidence type="ECO:0000256" key="5">
    <source>
        <dbReference type="ARBA" id="ARBA00023136"/>
    </source>
</evidence>
<keyword evidence="8" id="KW-1185">Reference proteome</keyword>
<dbReference type="PANTHER" id="PTHR30250:SF11">
    <property type="entry name" value="O-ANTIGEN TRANSPORTER-RELATED"/>
    <property type="match status" value="1"/>
</dbReference>
<evidence type="ECO:0000313" key="8">
    <source>
        <dbReference type="Proteomes" id="UP000605676"/>
    </source>
</evidence>
<feature type="transmembrane region" description="Helical" evidence="6">
    <location>
        <begin position="332"/>
        <end position="351"/>
    </location>
</feature>
<feature type="transmembrane region" description="Helical" evidence="6">
    <location>
        <begin position="363"/>
        <end position="383"/>
    </location>
</feature>
<feature type="transmembrane region" description="Helical" evidence="6">
    <location>
        <begin position="216"/>
        <end position="235"/>
    </location>
</feature>
<keyword evidence="2" id="KW-1003">Cell membrane</keyword>
<evidence type="ECO:0000256" key="2">
    <source>
        <dbReference type="ARBA" id="ARBA00022475"/>
    </source>
</evidence>
<proteinExistence type="predicted"/>
<feature type="transmembrane region" description="Helical" evidence="6">
    <location>
        <begin position="298"/>
        <end position="320"/>
    </location>
</feature>